<dbReference type="GO" id="GO:0016301">
    <property type="term" value="F:kinase activity"/>
    <property type="evidence" value="ECO:0007669"/>
    <property type="project" value="UniProtKB-KW"/>
</dbReference>
<evidence type="ECO:0000256" key="9">
    <source>
        <dbReference type="ARBA" id="ARBA00022777"/>
    </source>
</evidence>
<keyword evidence="7 16" id="KW-0812">Transmembrane</keyword>
<comment type="subcellular location">
    <subcellularLocation>
        <location evidence="2">Cell inner membrane</location>
        <topology evidence="2">Multi-pass membrane protein</topology>
    </subcellularLocation>
</comment>
<evidence type="ECO:0000256" key="15">
    <source>
        <dbReference type="SAM" id="Coils"/>
    </source>
</evidence>
<dbReference type="Gene3D" id="3.30.565.10">
    <property type="entry name" value="Histidine kinase-like ATPase, C-terminal domain"/>
    <property type="match status" value="1"/>
</dbReference>
<evidence type="ECO:0000256" key="6">
    <source>
        <dbReference type="ARBA" id="ARBA00022679"/>
    </source>
</evidence>
<feature type="transmembrane region" description="Helical" evidence="16">
    <location>
        <begin position="29"/>
        <end position="51"/>
    </location>
</feature>
<dbReference type="CDD" id="cd22899">
    <property type="entry name" value="NarQ_sensor"/>
    <property type="match status" value="1"/>
</dbReference>
<evidence type="ECO:0000259" key="18">
    <source>
        <dbReference type="PROSITE" id="PS50885"/>
    </source>
</evidence>
<evidence type="ECO:0000256" key="13">
    <source>
        <dbReference type="ARBA" id="ARBA00023136"/>
    </source>
</evidence>
<dbReference type="InterPro" id="IPR003594">
    <property type="entry name" value="HATPase_dom"/>
</dbReference>
<keyword evidence="20" id="KW-1185">Reference proteome</keyword>
<dbReference type="Gene3D" id="1.20.120.960">
    <property type="entry name" value="Histidine kinase NarX, sensor domain"/>
    <property type="match status" value="1"/>
</dbReference>
<dbReference type="InterPro" id="IPR036890">
    <property type="entry name" value="HATPase_C_sf"/>
</dbReference>
<dbReference type="Gene3D" id="1.20.5.1930">
    <property type="match status" value="1"/>
</dbReference>
<evidence type="ECO:0000256" key="16">
    <source>
        <dbReference type="SAM" id="Phobius"/>
    </source>
</evidence>
<dbReference type="Pfam" id="PF13675">
    <property type="entry name" value="PilJ"/>
    <property type="match status" value="1"/>
</dbReference>
<evidence type="ECO:0000256" key="2">
    <source>
        <dbReference type="ARBA" id="ARBA00004429"/>
    </source>
</evidence>
<evidence type="ECO:0000256" key="1">
    <source>
        <dbReference type="ARBA" id="ARBA00000085"/>
    </source>
</evidence>
<dbReference type="SUPFAM" id="SSF55874">
    <property type="entry name" value="ATPase domain of HSP90 chaperone/DNA topoisomerase II/histidine kinase"/>
    <property type="match status" value="1"/>
</dbReference>
<dbReference type="Pfam" id="PF00672">
    <property type="entry name" value="HAMP"/>
    <property type="match status" value="1"/>
</dbReference>
<keyword evidence="8 14" id="KW-0547">Nucleotide-binding</keyword>
<dbReference type="Pfam" id="PF07730">
    <property type="entry name" value="HisKA_3"/>
    <property type="match status" value="1"/>
</dbReference>
<organism evidence="19 20">
    <name type="scientific">Basfia succiniciproducens</name>
    <dbReference type="NCBI Taxonomy" id="653940"/>
    <lineage>
        <taxon>Bacteria</taxon>
        <taxon>Pseudomonadati</taxon>
        <taxon>Pseudomonadota</taxon>
        <taxon>Gammaproteobacteria</taxon>
        <taxon>Pasteurellales</taxon>
        <taxon>Pasteurellaceae</taxon>
        <taxon>Basfia</taxon>
    </lineage>
</organism>
<evidence type="ECO:0000313" key="19">
    <source>
        <dbReference type="EMBL" id="SCY11798.1"/>
    </source>
</evidence>
<evidence type="ECO:0000256" key="14">
    <source>
        <dbReference type="PIRNR" id="PIRNR003167"/>
    </source>
</evidence>
<evidence type="ECO:0000256" key="4">
    <source>
        <dbReference type="ARBA" id="ARBA00022519"/>
    </source>
</evidence>
<evidence type="ECO:0000256" key="7">
    <source>
        <dbReference type="ARBA" id="ARBA00022692"/>
    </source>
</evidence>
<dbReference type="InterPro" id="IPR003660">
    <property type="entry name" value="HAMP_dom"/>
</dbReference>
<keyword evidence="3 14" id="KW-1003">Cell membrane</keyword>
<dbReference type="PROSITE" id="PS50885">
    <property type="entry name" value="HAMP"/>
    <property type="match status" value="1"/>
</dbReference>
<dbReference type="EC" id="2.7.13.3" evidence="14"/>
<keyword evidence="9 14" id="KW-0418">Kinase</keyword>
<keyword evidence="4 14" id="KW-0997">Cell inner membrane</keyword>
<keyword evidence="11 16" id="KW-1133">Transmembrane helix</keyword>
<dbReference type="Proteomes" id="UP000199588">
    <property type="component" value="Unassembled WGS sequence"/>
</dbReference>
<comment type="catalytic activity">
    <reaction evidence="1 14">
        <text>ATP + protein L-histidine = ADP + protein N-phospho-L-histidine.</text>
        <dbReference type="EC" id="2.7.13.3"/>
    </reaction>
</comment>
<keyword evidence="5" id="KW-0597">Phosphoprotein</keyword>
<keyword evidence="6 14" id="KW-0808">Transferase</keyword>
<protein>
    <recommendedName>
        <fullName evidence="14">Sensor protein</fullName>
        <ecNumber evidence="14">2.7.13.3</ecNumber>
    </recommendedName>
</protein>
<name>A0A1G5DBE9_9PAST</name>
<evidence type="ECO:0000256" key="11">
    <source>
        <dbReference type="ARBA" id="ARBA00022989"/>
    </source>
</evidence>
<dbReference type="PIRSF" id="PIRSF003167">
    <property type="entry name" value="STHK_NarX/NarQ"/>
    <property type="match status" value="1"/>
</dbReference>
<feature type="coiled-coil region" evidence="15">
    <location>
        <begin position="238"/>
        <end position="265"/>
    </location>
</feature>
<keyword evidence="15" id="KW-0175">Coiled coil</keyword>
<dbReference type="SMART" id="SM00304">
    <property type="entry name" value="HAMP"/>
    <property type="match status" value="1"/>
</dbReference>
<keyword evidence="12 14" id="KW-0902">Two-component regulatory system</keyword>
<dbReference type="InterPro" id="IPR016380">
    <property type="entry name" value="Sig_transdc_His_kin_NarX/NarQ"/>
</dbReference>
<dbReference type="EMBL" id="FMUQ01000011">
    <property type="protein sequence ID" value="SCY11798.1"/>
    <property type="molecule type" value="Genomic_DNA"/>
</dbReference>
<evidence type="ECO:0000313" key="20">
    <source>
        <dbReference type="Proteomes" id="UP000199588"/>
    </source>
</evidence>
<dbReference type="InterPro" id="IPR011712">
    <property type="entry name" value="Sig_transdc_His_kin_sub3_dim/P"/>
</dbReference>
<dbReference type="CDD" id="cd06225">
    <property type="entry name" value="HAMP"/>
    <property type="match status" value="1"/>
</dbReference>
<keyword evidence="13 14" id="KW-0472">Membrane</keyword>
<feature type="domain" description="Histidine kinase" evidence="17">
    <location>
        <begin position="385"/>
        <end position="584"/>
    </location>
</feature>
<evidence type="ECO:0000256" key="12">
    <source>
        <dbReference type="ARBA" id="ARBA00023012"/>
    </source>
</evidence>
<evidence type="ECO:0000256" key="5">
    <source>
        <dbReference type="ARBA" id="ARBA00022553"/>
    </source>
</evidence>
<dbReference type="NCBIfam" id="NF008184">
    <property type="entry name" value="PRK10935.1"/>
    <property type="match status" value="1"/>
</dbReference>
<proteinExistence type="predicted"/>
<evidence type="ECO:0000256" key="10">
    <source>
        <dbReference type="ARBA" id="ARBA00022840"/>
    </source>
</evidence>
<dbReference type="InterPro" id="IPR042295">
    <property type="entry name" value="NarX-like_N_sf"/>
</dbReference>
<dbReference type="PANTHER" id="PTHR24421:SF10">
    <property type="entry name" value="NITRATE_NITRITE SENSOR PROTEIN NARQ"/>
    <property type="match status" value="1"/>
</dbReference>
<dbReference type="PROSITE" id="PS50109">
    <property type="entry name" value="HIS_KIN"/>
    <property type="match status" value="1"/>
</dbReference>
<feature type="transmembrane region" description="Helical" evidence="16">
    <location>
        <begin position="166"/>
        <end position="189"/>
    </location>
</feature>
<comment type="caution">
    <text evidence="19">The sequence shown here is derived from an EMBL/GenBank/DDBJ whole genome shotgun (WGS) entry which is preliminary data.</text>
</comment>
<accession>A0A1G5DBE9</accession>
<dbReference type="SMART" id="SM00387">
    <property type="entry name" value="HATPase_c"/>
    <property type="match status" value="1"/>
</dbReference>
<evidence type="ECO:0000259" key="17">
    <source>
        <dbReference type="PROSITE" id="PS50109"/>
    </source>
</evidence>
<dbReference type="InterPro" id="IPR050482">
    <property type="entry name" value="Sensor_HK_TwoCompSys"/>
</dbReference>
<dbReference type="SUPFAM" id="SSF158472">
    <property type="entry name" value="HAMP domain-like"/>
    <property type="match status" value="1"/>
</dbReference>
<feature type="domain" description="HAMP" evidence="18">
    <location>
        <begin position="193"/>
        <end position="246"/>
    </location>
</feature>
<dbReference type="Gene3D" id="6.10.340.10">
    <property type="match status" value="1"/>
</dbReference>
<dbReference type="Pfam" id="PF02518">
    <property type="entry name" value="HATPase_c"/>
    <property type="match status" value="1"/>
</dbReference>
<dbReference type="CDD" id="cd16917">
    <property type="entry name" value="HATPase_UhpB-NarQ-NarX-like"/>
    <property type="match status" value="1"/>
</dbReference>
<dbReference type="InterPro" id="IPR005467">
    <property type="entry name" value="His_kinase_dom"/>
</dbReference>
<evidence type="ECO:0000256" key="3">
    <source>
        <dbReference type="ARBA" id="ARBA00022475"/>
    </source>
</evidence>
<dbReference type="PANTHER" id="PTHR24421">
    <property type="entry name" value="NITRATE/NITRITE SENSOR PROTEIN NARX-RELATED"/>
    <property type="match status" value="1"/>
</dbReference>
<keyword evidence="10 14" id="KW-0067">ATP-binding</keyword>
<dbReference type="InterPro" id="IPR029095">
    <property type="entry name" value="NarX-like_N"/>
</dbReference>
<reference evidence="19 20" key="1">
    <citation type="submission" date="2016-10" db="EMBL/GenBank/DDBJ databases">
        <authorList>
            <person name="Varghese N."/>
            <person name="Submissions S."/>
        </authorList>
    </citation>
    <scope>NUCLEOTIDE SEQUENCE [LARGE SCALE GENOMIC DNA]</scope>
    <source>
        <strain evidence="19 20">DSM 22022</strain>
    </source>
</reference>
<sequence>MKSSSKKGLLMKSLLSFKRLTKHSVTTFIAHYLSLIIILAGIITTFSFAIMGSNKSDAELINVAGSLRMQSYRLIYTMEYEPEKVDIGLRQYRISLHSNPLVTIHHHLLTPGDVKQSYSDLVRRWQEMENLARTNQQEQYRNQITSYVNQLDQFVYSLQRFAEKKVIIAVLVIILSMLLIVGIASYLIWHTHQEIVKPLNQLMRASTQIEMRQFQHILLDTKRDDELGRLAKSFTHMSNELHKLYANLEEKVTEKTQKINQVNRSLAMLYYCSQELSASDLNRNKLLHVLKHVMATEHLRAFELDLIELRQWNITLGEPSAALSWQEQTIGSEDNKLGSLRWQAGLPCPDTRTMENIAQLLGRTLYFNQTQRQQQQLLLMEERSIIARELHDSLAQVLAFLQIQLTLLKHNLNKDDDKAKRQSLLIIKDFEQALSDGYIQLRELLATFRLTVQEANLKLALEQVVDSLRNQTDIQMTVDCSLPSQTFNPQQLIHALQIVRESTLNAIKHSKADLIEVIAHTNEEGEQELIVRDNGVGIASLNEPDGHYGLNIMQERSQQLNAKLTISNRATGGTEVKITLPNTLA</sequence>
<gene>
    <name evidence="19" type="ORF">SAMN02910354_01544</name>
</gene>
<evidence type="ECO:0000256" key="8">
    <source>
        <dbReference type="ARBA" id="ARBA00022741"/>
    </source>
</evidence>